<dbReference type="InterPro" id="IPR044763">
    <property type="entry name" value="Ded1/Dbp1_DEADc"/>
</dbReference>
<keyword evidence="5 10" id="KW-0067">ATP-binding</keyword>
<feature type="region of interest" description="Disordered" evidence="11">
    <location>
        <begin position="504"/>
        <end position="728"/>
    </location>
</feature>
<evidence type="ECO:0000256" key="9">
    <source>
        <dbReference type="PROSITE-ProRule" id="PRU00552"/>
    </source>
</evidence>
<feature type="domain" description="Helicase ATP-binding" evidence="12">
    <location>
        <begin position="121"/>
        <end position="317"/>
    </location>
</feature>
<dbReference type="SMART" id="SM00490">
    <property type="entry name" value="HELICc"/>
    <property type="match status" value="1"/>
</dbReference>
<dbReference type="EnsemblPlants" id="HORVU.MOREX.r3.7HG0713770.1">
    <property type="protein sequence ID" value="HORVU.MOREX.r3.7HG0713770.1"/>
    <property type="gene ID" value="HORVU.MOREX.r3.7HG0713770"/>
</dbReference>
<comment type="similarity">
    <text evidence="7">Belongs to the DEAD box helicase family. DDX3/DED1 subfamily.</text>
</comment>
<dbReference type="GeneID" id="123407809"/>
<feature type="compositionally biased region" description="Gly residues" evidence="11">
    <location>
        <begin position="530"/>
        <end position="701"/>
    </location>
</feature>
<evidence type="ECO:0000256" key="3">
    <source>
        <dbReference type="ARBA" id="ARBA00022801"/>
    </source>
</evidence>
<dbReference type="AlphaFoldDB" id="A0A8I7BEV7"/>
<comment type="catalytic activity">
    <reaction evidence="8">
        <text>ATP + H2O = ADP + phosphate + H(+)</text>
        <dbReference type="Rhea" id="RHEA:13065"/>
        <dbReference type="ChEBI" id="CHEBI:15377"/>
        <dbReference type="ChEBI" id="CHEBI:15378"/>
        <dbReference type="ChEBI" id="CHEBI:30616"/>
        <dbReference type="ChEBI" id="CHEBI:43474"/>
        <dbReference type="ChEBI" id="CHEBI:456216"/>
        <dbReference type="EC" id="3.6.4.13"/>
    </reaction>
</comment>
<reference evidence="16" key="1">
    <citation type="journal article" date="2012" name="Nature">
        <title>A physical, genetic and functional sequence assembly of the barley genome.</title>
        <authorList>
            <consortium name="The International Barley Genome Sequencing Consortium"/>
            <person name="Mayer K.F."/>
            <person name="Waugh R."/>
            <person name="Brown J.W."/>
            <person name="Schulman A."/>
            <person name="Langridge P."/>
            <person name="Platzer M."/>
            <person name="Fincher G.B."/>
            <person name="Muehlbauer G.J."/>
            <person name="Sato K."/>
            <person name="Close T.J."/>
            <person name="Wise R.P."/>
            <person name="Stein N."/>
        </authorList>
    </citation>
    <scope>NUCLEOTIDE SEQUENCE [LARGE SCALE GENOMIC DNA]</scope>
    <source>
        <strain evidence="16">cv. Morex</strain>
    </source>
</reference>
<dbReference type="SMR" id="A0A8I7BEV7"/>
<dbReference type="CDD" id="cd17967">
    <property type="entry name" value="DEADc_DDX3_DDX4"/>
    <property type="match status" value="1"/>
</dbReference>
<feature type="compositionally biased region" description="Polar residues" evidence="11">
    <location>
        <begin position="717"/>
        <end position="728"/>
    </location>
</feature>
<dbReference type="InterPro" id="IPR014014">
    <property type="entry name" value="RNA_helicase_DEAD_Q_motif"/>
</dbReference>
<evidence type="ECO:0000259" key="14">
    <source>
        <dbReference type="PROSITE" id="PS51195"/>
    </source>
</evidence>
<dbReference type="PROSITE" id="PS00039">
    <property type="entry name" value="DEAD_ATP_HELICASE"/>
    <property type="match status" value="1"/>
</dbReference>
<evidence type="ECO:0000256" key="5">
    <source>
        <dbReference type="ARBA" id="ARBA00022840"/>
    </source>
</evidence>
<dbReference type="CDD" id="cd18787">
    <property type="entry name" value="SF2_C_DEAD"/>
    <property type="match status" value="1"/>
</dbReference>
<reference evidence="15" key="3">
    <citation type="submission" date="2022-01" db="UniProtKB">
        <authorList>
            <consortium name="EnsemblPlants"/>
        </authorList>
    </citation>
    <scope>IDENTIFICATION</scope>
    <source>
        <strain evidence="15">subsp. vulgare</strain>
    </source>
</reference>
<feature type="domain" description="DEAD-box RNA helicase Q" evidence="14">
    <location>
        <begin position="90"/>
        <end position="118"/>
    </location>
</feature>
<name>A0A8I7BEV7_HORVV</name>
<evidence type="ECO:0000259" key="13">
    <source>
        <dbReference type="PROSITE" id="PS51194"/>
    </source>
</evidence>
<reference evidence="15" key="2">
    <citation type="submission" date="2020-10" db="EMBL/GenBank/DDBJ databases">
        <authorList>
            <person name="Scholz U."/>
            <person name="Mascher M."/>
            <person name="Fiebig A."/>
        </authorList>
    </citation>
    <scope>NUCLEOTIDE SEQUENCE [LARGE SCALE GENOMIC DNA]</scope>
    <source>
        <strain evidence="15">cv. Morex</strain>
    </source>
</reference>
<dbReference type="Pfam" id="PF00270">
    <property type="entry name" value="DEAD"/>
    <property type="match status" value="1"/>
</dbReference>
<dbReference type="KEGG" id="hvg:123407809"/>
<sequence>MASSDDWIDDAAGGEWTTVTRSGRSGSHAGRSPNPKPAAPRSPKPAAPTVGQVGEGLAGLDVEGAARTGRLDKYDIPVEVSGDGAPAPADGFDGSGLAEAVLRNVARCGYDNPTPVQRYSIPIVLSGRDLMACAQTGSGKTAAFCLPVVSGLVAAEEGPGGGGGRGGRDAYDYDYGRAGRPRALVLAPTRELAAQINDEAKKFAHKTGLNVKVAYGGTSMGQQLRDIEKGVDILVATPGRLVDMIERGKISLEAIKYLIMDEADRMLDMGFEPQIRKIVDGMGMPRKSVRQTMLFSATFPPEIQRLASDFLSKYIFITVGRVGSSTDLITQQVEFVTHDEKRTYLIDLLQKQSFSSSDGKPQQPLTLVFVETKREADSLRYWLYNKGFPATAIHGDRTQEERESALRSFKSGLTPIMVATDVVARGLDVPNVAHVINYDLPKSIEDYVHRIGRTGRAGNAGSATAFFTESNHPIAKGLLELMTEAKQNVPTWLEDYAGKPCYGGSSFGGRGRRSNGDGGSSFGGRDYRGGGDYSGGGGRSYSGGGGDRYSGGGGGDRYSGGGGGDRYSGGGGRDRYSGGGGGDRFSGGGGGGRDRYSGGGGGDRYSGGGGGDRYSGCGGGDRYSGGGDRYSGGGGGDRYSGGGGGDRYSGGGGGGSGSYSGGGDRYSGGGGGDSNSGGGKSYSGGGGGGGGSGRYSSGGGSSRASDPPPRYYPSHPMGTSNISASGWE</sequence>
<feature type="compositionally biased region" description="Pro residues" evidence="11">
    <location>
        <begin position="34"/>
        <end position="46"/>
    </location>
</feature>
<evidence type="ECO:0000259" key="12">
    <source>
        <dbReference type="PROSITE" id="PS51192"/>
    </source>
</evidence>
<dbReference type="SMART" id="SM00487">
    <property type="entry name" value="DEXDc"/>
    <property type="match status" value="1"/>
</dbReference>
<dbReference type="PROSITE" id="PS51195">
    <property type="entry name" value="Q_MOTIF"/>
    <property type="match status" value="1"/>
</dbReference>
<dbReference type="GO" id="GO:0003724">
    <property type="term" value="F:RNA helicase activity"/>
    <property type="evidence" value="ECO:0000318"/>
    <property type="project" value="GO_Central"/>
</dbReference>
<dbReference type="Proteomes" id="UP000011116">
    <property type="component" value="Chromosome 7H"/>
</dbReference>
<dbReference type="InterPro" id="IPR027417">
    <property type="entry name" value="P-loop_NTPase"/>
</dbReference>
<dbReference type="InterPro" id="IPR011545">
    <property type="entry name" value="DEAD/DEAH_box_helicase_dom"/>
</dbReference>
<proteinExistence type="inferred from homology"/>
<evidence type="ECO:0000313" key="16">
    <source>
        <dbReference type="Proteomes" id="UP000011116"/>
    </source>
</evidence>
<dbReference type="InterPro" id="IPR000629">
    <property type="entry name" value="RNA-helicase_DEAD-box_CS"/>
</dbReference>
<keyword evidence="6" id="KW-0694">RNA-binding</keyword>
<dbReference type="SUPFAM" id="SSF52540">
    <property type="entry name" value="P-loop containing nucleoside triphosphate hydrolases"/>
    <property type="match status" value="1"/>
</dbReference>
<dbReference type="InterPro" id="IPR001650">
    <property type="entry name" value="Helicase_C-like"/>
</dbReference>
<keyword evidence="4 10" id="KW-0347">Helicase</keyword>
<gene>
    <name evidence="15" type="primary">LOC123407809</name>
</gene>
<feature type="region of interest" description="Disordered" evidence="11">
    <location>
        <begin position="1"/>
        <end position="55"/>
    </location>
</feature>
<dbReference type="EC" id="3.6.4.13" evidence="1"/>
<dbReference type="PANTHER" id="PTHR47958">
    <property type="entry name" value="ATP-DEPENDENT RNA HELICASE DBP3"/>
    <property type="match status" value="1"/>
</dbReference>
<dbReference type="InterPro" id="IPR014001">
    <property type="entry name" value="Helicase_ATP-bd"/>
</dbReference>
<keyword evidence="2 10" id="KW-0547">Nucleotide-binding</keyword>
<evidence type="ECO:0000256" key="7">
    <source>
        <dbReference type="ARBA" id="ARBA00024358"/>
    </source>
</evidence>
<evidence type="ECO:0000256" key="2">
    <source>
        <dbReference type="ARBA" id="ARBA00022741"/>
    </source>
</evidence>
<dbReference type="RefSeq" id="XP_044956971.1">
    <property type="nucleotide sequence ID" value="XM_045101036.1"/>
</dbReference>
<dbReference type="GO" id="GO:0016787">
    <property type="term" value="F:hydrolase activity"/>
    <property type="evidence" value="ECO:0007669"/>
    <property type="project" value="UniProtKB-KW"/>
</dbReference>
<feature type="compositionally biased region" description="Low complexity" evidence="11">
    <location>
        <begin position="21"/>
        <end position="33"/>
    </location>
</feature>
<evidence type="ECO:0000256" key="11">
    <source>
        <dbReference type="SAM" id="MobiDB-lite"/>
    </source>
</evidence>
<protein>
    <recommendedName>
        <fullName evidence="1">RNA helicase</fullName>
        <ecNumber evidence="1">3.6.4.13</ecNumber>
    </recommendedName>
</protein>
<dbReference type="PROSITE" id="PS51194">
    <property type="entry name" value="HELICASE_CTER"/>
    <property type="match status" value="1"/>
</dbReference>
<accession>A0A8I7BEV7</accession>
<dbReference type="OrthoDB" id="196131at2759"/>
<dbReference type="Pfam" id="PF00271">
    <property type="entry name" value="Helicase_C"/>
    <property type="match status" value="1"/>
</dbReference>
<evidence type="ECO:0000256" key="4">
    <source>
        <dbReference type="ARBA" id="ARBA00022806"/>
    </source>
</evidence>
<evidence type="ECO:0000313" key="15">
    <source>
        <dbReference type="EnsemblPlants" id="HORVU.MOREX.r3.7HG0713770.1"/>
    </source>
</evidence>
<dbReference type="Gene3D" id="3.40.50.300">
    <property type="entry name" value="P-loop containing nucleotide triphosphate hydrolases"/>
    <property type="match status" value="2"/>
</dbReference>
<feature type="domain" description="Helicase C-terminal" evidence="13">
    <location>
        <begin position="341"/>
        <end position="497"/>
    </location>
</feature>
<keyword evidence="3 10" id="KW-0378">Hydrolase</keyword>
<keyword evidence="16" id="KW-1185">Reference proteome</keyword>
<dbReference type="FunFam" id="3.40.50.300:FF:000008">
    <property type="entry name" value="ATP-dependent RNA helicase RhlB"/>
    <property type="match status" value="1"/>
</dbReference>
<dbReference type="GO" id="GO:0005634">
    <property type="term" value="C:nucleus"/>
    <property type="evidence" value="ECO:0000318"/>
    <property type="project" value="GO_Central"/>
</dbReference>
<feature type="short sequence motif" description="Q motif" evidence="9">
    <location>
        <begin position="90"/>
        <end position="118"/>
    </location>
</feature>
<dbReference type="GO" id="GO:0003729">
    <property type="term" value="F:mRNA binding"/>
    <property type="evidence" value="ECO:0000318"/>
    <property type="project" value="GO_Central"/>
</dbReference>
<evidence type="ECO:0000256" key="10">
    <source>
        <dbReference type="RuleBase" id="RU000492"/>
    </source>
</evidence>
<dbReference type="Gramene" id="HORVU.MOREX.r3.7HG0713770.1">
    <property type="protein sequence ID" value="HORVU.MOREX.r3.7HG0713770.1"/>
    <property type="gene ID" value="HORVU.MOREX.r3.7HG0713770"/>
</dbReference>
<evidence type="ECO:0000256" key="1">
    <source>
        <dbReference type="ARBA" id="ARBA00012552"/>
    </source>
</evidence>
<evidence type="ECO:0000256" key="6">
    <source>
        <dbReference type="ARBA" id="ARBA00022884"/>
    </source>
</evidence>
<evidence type="ECO:0000256" key="8">
    <source>
        <dbReference type="ARBA" id="ARBA00047984"/>
    </source>
</evidence>
<dbReference type="FunFam" id="3.40.50.300:FF:000397">
    <property type="entry name" value="Probable ATP-dependent RNA helicase DDX4"/>
    <property type="match status" value="1"/>
</dbReference>
<dbReference type="PROSITE" id="PS51192">
    <property type="entry name" value="HELICASE_ATP_BIND_1"/>
    <property type="match status" value="1"/>
</dbReference>
<organism evidence="15 16">
    <name type="scientific">Hordeum vulgare subsp. vulgare</name>
    <name type="common">Domesticated barley</name>
    <dbReference type="NCBI Taxonomy" id="112509"/>
    <lineage>
        <taxon>Eukaryota</taxon>
        <taxon>Viridiplantae</taxon>
        <taxon>Streptophyta</taxon>
        <taxon>Embryophyta</taxon>
        <taxon>Tracheophyta</taxon>
        <taxon>Spermatophyta</taxon>
        <taxon>Magnoliopsida</taxon>
        <taxon>Liliopsida</taxon>
        <taxon>Poales</taxon>
        <taxon>Poaceae</taxon>
        <taxon>BOP clade</taxon>
        <taxon>Pooideae</taxon>
        <taxon>Triticodae</taxon>
        <taxon>Triticeae</taxon>
        <taxon>Hordeinae</taxon>
        <taxon>Hordeum</taxon>
    </lineage>
</organism>
<dbReference type="GO" id="GO:0005524">
    <property type="term" value="F:ATP binding"/>
    <property type="evidence" value="ECO:0007669"/>
    <property type="project" value="UniProtKB-KW"/>
</dbReference>